<dbReference type="AlphaFoldDB" id="A0AAV2FMN8"/>
<evidence type="ECO:0000256" key="4">
    <source>
        <dbReference type="ARBA" id="ARBA00023002"/>
    </source>
</evidence>
<evidence type="ECO:0000313" key="14">
    <source>
        <dbReference type="Proteomes" id="UP001497516"/>
    </source>
</evidence>
<evidence type="ECO:0000256" key="11">
    <source>
        <dbReference type="SAM" id="MobiDB-lite"/>
    </source>
</evidence>
<dbReference type="Pfam" id="PF14226">
    <property type="entry name" value="DIOX_N"/>
    <property type="match status" value="1"/>
</dbReference>
<comment type="pathway">
    <text evidence="6">Plant hormone biosynthesis; gibberellin biosynthesis.</text>
</comment>
<feature type="region of interest" description="Disordered" evidence="11">
    <location>
        <begin position="178"/>
        <end position="203"/>
    </location>
</feature>
<evidence type="ECO:0000256" key="1">
    <source>
        <dbReference type="ARBA" id="ARBA00004972"/>
    </source>
</evidence>
<evidence type="ECO:0000256" key="3">
    <source>
        <dbReference type="ARBA" id="ARBA00022964"/>
    </source>
</evidence>
<evidence type="ECO:0000256" key="2">
    <source>
        <dbReference type="ARBA" id="ARBA00022723"/>
    </source>
</evidence>
<proteinExistence type="inferred from homology"/>
<dbReference type="InterPro" id="IPR027443">
    <property type="entry name" value="IPNS-like_sf"/>
</dbReference>
<evidence type="ECO:0000256" key="5">
    <source>
        <dbReference type="ARBA" id="ARBA00023004"/>
    </source>
</evidence>
<keyword evidence="3" id="KW-0223">Dioxygenase</keyword>
<reference evidence="13 14" key="1">
    <citation type="submission" date="2024-04" db="EMBL/GenBank/DDBJ databases">
        <authorList>
            <person name="Fracassetti M."/>
        </authorList>
    </citation>
    <scope>NUCLEOTIDE SEQUENCE [LARGE SCALE GENOMIC DNA]</scope>
</reference>
<evidence type="ECO:0000256" key="8">
    <source>
        <dbReference type="ARBA" id="ARBA00061282"/>
    </source>
</evidence>
<sequence>MVVPSPISFWAKKSRAVGIPTVDLSLDRESMSESIVDACEELGFFKVVNHGVDMEAVSRWEKEGAEFFAKPAPVKQRAGPAAPFGYGCKNIGCNGDTGELEYLTLHTNPASLFERSLTISEEPENFRSVANDYIEEVKDLACEILDLAAEGLQIADKYAFSRLIRDTHNDSVIRINHYPWGKKGPAPQRDQRPSPKTRIGFGEHSDPQILTLLRSNEVSGLQICTRDGLWVSVQPDPNAFYAIVGDAFQALTNGRFMSVRHRALANSTRTRMSMMYFGAPALDAWICPVPELISHDSPCLYQPFTWGEFKSAVYAMRLADSRLDLFKKVHPPSS</sequence>
<dbReference type="InterPro" id="IPR005123">
    <property type="entry name" value="Oxoglu/Fe-dep_dioxygenase_dom"/>
</dbReference>
<dbReference type="EMBL" id="OZ034820">
    <property type="protein sequence ID" value="CAL1398735.1"/>
    <property type="molecule type" value="Genomic_DNA"/>
</dbReference>
<dbReference type="GO" id="GO:0046872">
    <property type="term" value="F:metal ion binding"/>
    <property type="evidence" value="ECO:0007669"/>
    <property type="project" value="UniProtKB-KW"/>
</dbReference>
<dbReference type="Gene3D" id="2.60.120.330">
    <property type="entry name" value="B-lactam Antibiotic, Isopenicillin N Synthase, Chain"/>
    <property type="match status" value="1"/>
</dbReference>
<feature type="domain" description="Fe2OG dioxygenase" evidence="12">
    <location>
        <begin position="168"/>
        <end position="280"/>
    </location>
</feature>
<dbReference type="GO" id="GO:0045543">
    <property type="term" value="F:gibberellin 2-beta-dioxygenase activity"/>
    <property type="evidence" value="ECO:0007669"/>
    <property type="project" value="UniProtKB-EC"/>
</dbReference>
<comment type="pathway">
    <text evidence="1">Hormone biosynthesis.</text>
</comment>
<comment type="catalytic activity">
    <reaction evidence="7">
        <text>gibberellin A1 + 2-oxoglutarate + O2 = gibberellin A8 + succinate + CO2</text>
        <dbReference type="Rhea" id="RHEA:15005"/>
        <dbReference type="ChEBI" id="CHEBI:15379"/>
        <dbReference type="ChEBI" id="CHEBI:16526"/>
        <dbReference type="ChEBI" id="CHEBI:16810"/>
        <dbReference type="ChEBI" id="CHEBI:30031"/>
        <dbReference type="ChEBI" id="CHEBI:58524"/>
        <dbReference type="ChEBI" id="CHEBI:58594"/>
        <dbReference type="EC" id="1.14.11.13"/>
    </reaction>
</comment>
<dbReference type="EC" id="1.14.11.13" evidence="9"/>
<accession>A0AAV2FMN8</accession>
<evidence type="ECO:0000256" key="6">
    <source>
        <dbReference type="ARBA" id="ARBA00037909"/>
    </source>
</evidence>
<comment type="similarity">
    <text evidence="8">Belongs to the iron/ascorbate-dependent oxidoreductase family. GA2OX subfamily.</text>
</comment>
<name>A0AAV2FMN8_9ROSI</name>
<dbReference type="PANTHER" id="PTHR47990">
    <property type="entry name" value="2-OXOGLUTARATE (2OG) AND FE(II)-DEPENDENT OXYGENASE SUPERFAMILY PROTEIN-RELATED"/>
    <property type="match status" value="1"/>
</dbReference>
<evidence type="ECO:0000313" key="13">
    <source>
        <dbReference type="EMBL" id="CAL1398735.1"/>
    </source>
</evidence>
<keyword evidence="5 10" id="KW-0408">Iron</keyword>
<keyword evidence="2 10" id="KW-0479">Metal-binding</keyword>
<evidence type="ECO:0000256" key="9">
    <source>
        <dbReference type="ARBA" id="ARBA00066708"/>
    </source>
</evidence>
<keyword evidence="14" id="KW-1185">Reference proteome</keyword>
<dbReference type="FunFam" id="2.60.120.330:FF:000025">
    <property type="entry name" value="Gibberellin 2-beta-dioxygenase 2"/>
    <property type="match status" value="1"/>
</dbReference>
<dbReference type="InterPro" id="IPR026992">
    <property type="entry name" value="DIOX_N"/>
</dbReference>
<dbReference type="Pfam" id="PF03171">
    <property type="entry name" value="2OG-FeII_Oxy"/>
    <property type="match status" value="1"/>
</dbReference>
<dbReference type="InterPro" id="IPR050231">
    <property type="entry name" value="Iron_ascorbate_oxido_reductase"/>
</dbReference>
<dbReference type="GO" id="GO:0009685">
    <property type="term" value="P:gibberellin metabolic process"/>
    <property type="evidence" value="ECO:0007669"/>
    <property type="project" value="UniProtKB-ARBA"/>
</dbReference>
<dbReference type="InterPro" id="IPR044861">
    <property type="entry name" value="IPNS-like_FE2OG_OXY"/>
</dbReference>
<dbReference type="SUPFAM" id="SSF51197">
    <property type="entry name" value="Clavaminate synthase-like"/>
    <property type="match status" value="1"/>
</dbReference>
<gene>
    <name evidence="13" type="ORF">LTRI10_LOCUS38953</name>
</gene>
<evidence type="ECO:0000259" key="12">
    <source>
        <dbReference type="PROSITE" id="PS51471"/>
    </source>
</evidence>
<dbReference type="PROSITE" id="PS51471">
    <property type="entry name" value="FE2OG_OXY"/>
    <property type="match status" value="1"/>
</dbReference>
<organism evidence="13 14">
    <name type="scientific">Linum trigynum</name>
    <dbReference type="NCBI Taxonomy" id="586398"/>
    <lineage>
        <taxon>Eukaryota</taxon>
        <taxon>Viridiplantae</taxon>
        <taxon>Streptophyta</taxon>
        <taxon>Embryophyta</taxon>
        <taxon>Tracheophyta</taxon>
        <taxon>Spermatophyta</taxon>
        <taxon>Magnoliopsida</taxon>
        <taxon>eudicotyledons</taxon>
        <taxon>Gunneridae</taxon>
        <taxon>Pentapetalae</taxon>
        <taxon>rosids</taxon>
        <taxon>fabids</taxon>
        <taxon>Malpighiales</taxon>
        <taxon>Linaceae</taxon>
        <taxon>Linum</taxon>
    </lineage>
</organism>
<dbReference type="Proteomes" id="UP001497516">
    <property type="component" value="Chromosome 7"/>
</dbReference>
<evidence type="ECO:0000256" key="7">
    <source>
        <dbReference type="ARBA" id="ARBA00052204"/>
    </source>
</evidence>
<dbReference type="PRINTS" id="PR00682">
    <property type="entry name" value="IPNSYNTHASE"/>
</dbReference>
<keyword evidence="4 10" id="KW-0560">Oxidoreductase</keyword>
<protein>
    <recommendedName>
        <fullName evidence="9">gibberellin 2beta-dioxygenase</fullName>
        <ecNumber evidence="9">1.14.11.13</ecNumber>
    </recommendedName>
</protein>
<evidence type="ECO:0000256" key="10">
    <source>
        <dbReference type="RuleBase" id="RU003682"/>
    </source>
</evidence>